<feature type="compositionally biased region" description="Basic and acidic residues" evidence="1">
    <location>
        <begin position="153"/>
        <end position="187"/>
    </location>
</feature>
<name>A0A7G2CJ90_9TRYP</name>
<sequence>MMDDEPPKATVPEPVSNINEVPESVIPAKWYLHPKVYQPPRYIRPLPKRQSTSRRGSRRSGSRSGRSSRSSSISSLSYAPPPGYEPTNEESWFSKKKTRSSSIRSDGPVKPLVSVEEWVSPRRSSRKKTKKENSTSTLPVPKPPRRPSATKVVAEEPIAKVPSKKEPKTPQEDGGEDKQEVSVERSRSQYMGIAKHLTLPLFESVSMEGEEEVDDSGDSVQMEDDLTVYEEYAGHGEEDGGSDGDSPYETPFRLNPHQAGPVGTLIIAPRALSRSVSKYSKKSDKSKIDHRAHTPLSSNSSSRSSDAAVKDITDQEEDWSKVALPSLPPVPSSPSASLKRDGPANVKADSPPKNAPLGARRGSLSDLPPVCKPQRLAPLNVTSPVEKPSPAVTSPVVSNHGEEKNTVRPVMSFPQLRPRTFSLTQYEEGKRQLDRRFSTDMTTSVPCLPSSSEGSPQKEHHGALTPNGSTRPPLARRALHEGKSPTSGENSVKEEGFHMMEKVE</sequence>
<feature type="region of interest" description="Disordered" evidence="1">
    <location>
        <begin position="441"/>
        <end position="504"/>
    </location>
</feature>
<evidence type="ECO:0000313" key="2">
    <source>
        <dbReference type="EMBL" id="CAD2219920.1"/>
    </source>
</evidence>
<dbReference type="AlphaFoldDB" id="A0A7G2CJ90"/>
<organism evidence="2 3">
    <name type="scientific">Angomonas deanei</name>
    <dbReference type="NCBI Taxonomy" id="59799"/>
    <lineage>
        <taxon>Eukaryota</taxon>
        <taxon>Discoba</taxon>
        <taxon>Euglenozoa</taxon>
        <taxon>Kinetoplastea</taxon>
        <taxon>Metakinetoplastina</taxon>
        <taxon>Trypanosomatida</taxon>
        <taxon>Trypanosomatidae</taxon>
        <taxon>Strigomonadinae</taxon>
        <taxon>Angomonas</taxon>
    </lineage>
</organism>
<dbReference type="VEuPathDB" id="TriTrypDB:ADEAN_000743400"/>
<evidence type="ECO:0000256" key="1">
    <source>
        <dbReference type="SAM" id="MobiDB-lite"/>
    </source>
</evidence>
<proteinExistence type="predicted"/>
<protein>
    <submittedName>
        <fullName evidence="2">Uncharacterized protein</fullName>
    </submittedName>
</protein>
<reference evidence="2 3" key="1">
    <citation type="submission" date="2020-08" db="EMBL/GenBank/DDBJ databases">
        <authorList>
            <person name="Newling K."/>
            <person name="Davey J."/>
            <person name="Forrester S."/>
        </authorList>
    </citation>
    <scope>NUCLEOTIDE SEQUENCE [LARGE SCALE GENOMIC DNA]</scope>
    <source>
        <strain evidence="3">Crithidia deanei Carvalho (ATCC PRA-265)</strain>
    </source>
</reference>
<keyword evidence="3" id="KW-1185">Reference proteome</keyword>
<feature type="compositionally biased region" description="Basic and acidic residues" evidence="1">
    <location>
        <begin position="491"/>
        <end position="504"/>
    </location>
</feature>
<evidence type="ECO:0000313" key="3">
    <source>
        <dbReference type="Proteomes" id="UP000515908"/>
    </source>
</evidence>
<feature type="compositionally biased region" description="Low complexity" evidence="1">
    <location>
        <begin position="62"/>
        <end position="77"/>
    </location>
</feature>
<feature type="compositionally biased region" description="Polar residues" evidence="1">
    <location>
        <begin position="441"/>
        <end position="455"/>
    </location>
</feature>
<dbReference type="Proteomes" id="UP000515908">
    <property type="component" value="Chromosome 15"/>
</dbReference>
<feature type="compositionally biased region" description="Basic residues" evidence="1">
    <location>
        <begin position="51"/>
        <end position="61"/>
    </location>
</feature>
<accession>A0A7G2CJ90</accession>
<feature type="compositionally biased region" description="Acidic residues" evidence="1">
    <location>
        <begin position="208"/>
        <end position="228"/>
    </location>
</feature>
<dbReference type="EMBL" id="LR877159">
    <property type="protein sequence ID" value="CAD2219920.1"/>
    <property type="molecule type" value="Genomic_DNA"/>
</dbReference>
<feature type="compositionally biased region" description="Basic and acidic residues" evidence="1">
    <location>
        <begin position="281"/>
        <end position="292"/>
    </location>
</feature>
<feature type="region of interest" description="Disordered" evidence="1">
    <location>
        <begin position="41"/>
        <end position="187"/>
    </location>
</feature>
<feature type="region of interest" description="Disordered" evidence="1">
    <location>
        <begin position="205"/>
        <end position="413"/>
    </location>
</feature>
<gene>
    <name evidence="2" type="ORF">ADEAN_000743400</name>
</gene>